<keyword evidence="1" id="KW-0812">Transmembrane</keyword>
<keyword evidence="2" id="KW-0808">Transferase</keyword>
<keyword evidence="1" id="KW-0472">Membrane</keyword>
<proteinExistence type="predicted"/>
<protein>
    <submittedName>
        <fullName evidence="2">Aspartate carbamoyltransferase catalytic subunit</fullName>
        <ecNumber evidence="2">2.1.3.2</ecNumber>
    </submittedName>
</protein>
<dbReference type="AlphaFoldDB" id="A0A0B3SR78"/>
<feature type="transmembrane region" description="Helical" evidence="1">
    <location>
        <begin position="64"/>
        <end position="86"/>
    </location>
</feature>
<accession>A0A0B3SR78</accession>
<feature type="transmembrane region" description="Helical" evidence="1">
    <location>
        <begin position="39"/>
        <end position="58"/>
    </location>
</feature>
<comment type="caution">
    <text evidence="2">The sequence shown here is derived from an EMBL/GenBank/DDBJ whole genome shotgun (WGS) entry which is preliminary data.</text>
</comment>
<organism evidence="2 3">
    <name type="scientific">Mameliella alba</name>
    <dbReference type="NCBI Taxonomy" id="561184"/>
    <lineage>
        <taxon>Bacteria</taxon>
        <taxon>Pseudomonadati</taxon>
        <taxon>Pseudomonadota</taxon>
        <taxon>Alphaproteobacteria</taxon>
        <taxon>Rhodobacterales</taxon>
        <taxon>Roseobacteraceae</taxon>
        <taxon>Mameliella</taxon>
    </lineage>
</organism>
<dbReference type="RefSeq" id="WP_043141587.1">
    <property type="nucleotide sequence ID" value="NZ_JSUQ01000009.1"/>
</dbReference>
<evidence type="ECO:0000313" key="3">
    <source>
        <dbReference type="Proteomes" id="UP000030960"/>
    </source>
</evidence>
<sequence length="179" mass="20031">MNVQDQAPQSGWEGLLDPGETILWQGRPGARIRLGIGDILLMVFGTFFAGFALVWMALVSGVGGLFWVFGMIHFMVGLGIICWPLLGRPYLRRHTWYTLTDTRAFIATELPLKGKQLKSYAITPDNQLTLEDGTPGSVIFASEWRRGKKGSYETRIGFHDIDEARKVYGLLRGIQRGLT</sequence>
<keyword evidence="1" id="KW-1133">Transmembrane helix</keyword>
<name>A0A0B3SR78_9RHOB</name>
<dbReference type="OrthoDB" id="199424at2"/>
<dbReference type="EMBL" id="JSUQ01000009">
    <property type="protein sequence ID" value="KHQ52919.1"/>
    <property type="molecule type" value="Genomic_DNA"/>
</dbReference>
<dbReference type="STRING" id="561184.SAMN05216376_11083"/>
<dbReference type="Proteomes" id="UP000030960">
    <property type="component" value="Unassembled WGS sequence"/>
</dbReference>
<reference evidence="2 3" key="1">
    <citation type="submission" date="2014-10" db="EMBL/GenBank/DDBJ databases">
        <title>Genome sequence of Ponticoccus sp. strain UMTAT08 isolated from clonal culture of toxic dinoflagellate Alexandrium tamiyavanichii.</title>
        <authorList>
            <person name="Gan H.Y."/>
            <person name="Muhd D.-D."/>
            <person name="Mohd Noor M.E."/>
            <person name="Yeong Y.S."/>
            <person name="Usup G."/>
        </authorList>
    </citation>
    <scope>NUCLEOTIDE SEQUENCE [LARGE SCALE GENOMIC DNA]</scope>
    <source>
        <strain evidence="2 3">UMTAT08</strain>
    </source>
</reference>
<keyword evidence="3" id="KW-1185">Reference proteome</keyword>
<evidence type="ECO:0000313" key="2">
    <source>
        <dbReference type="EMBL" id="KHQ52919.1"/>
    </source>
</evidence>
<dbReference type="GO" id="GO:0004070">
    <property type="term" value="F:aspartate carbamoyltransferase activity"/>
    <property type="evidence" value="ECO:0007669"/>
    <property type="project" value="UniProtKB-EC"/>
</dbReference>
<gene>
    <name evidence="2" type="primary">pyrB_1</name>
    <name evidence="2" type="ORF">OA50_02463</name>
</gene>
<evidence type="ECO:0000256" key="1">
    <source>
        <dbReference type="SAM" id="Phobius"/>
    </source>
</evidence>
<dbReference type="EC" id="2.1.3.2" evidence="2"/>